<dbReference type="EMBL" id="NQVE01000175">
    <property type="protein sequence ID" value="RAL42090.1"/>
    <property type="molecule type" value="Genomic_DNA"/>
</dbReference>
<sequence>MNLRCIIKIIIIIVSTKYYNTNVQYYQRRENLVCSTAMCKSSIQMLYDTEVIEKTTLCHPMKIPHSYKVRDGQRKAKIQPLLGKTNRPGSTKKTKKGTKGSYHTA</sequence>
<feature type="region of interest" description="Disordered" evidence="1">
    <location>
        <begin position="69"/>
        <end position="105"/>
    </location>
</feature>
<evidence type="ECO:0000313" key="2">
    <source>
        <dbReference type="EMBL" id="RAL42090.1"/>
    </source>
</evidence>
<name>A0A328DA93_9ASTE</name>
<keyword evidence="3" id="KW-1185">Reference proteome</keyword>
<proteinExistence type="predicted"/>
<reference evidence="2 3" key="1">
    <citation type="submission" date="2018-06" db="EMBL/GenBank/DDBJ databases">
        <title>The Genome of Cuscuta australis (Dodder) Provides Insight into the Evolution of Plant Parasitism.</title>
        <authorList>
            <person name="Liu H."/>
        </authorList>
    </citation>
    <scope>NUCLEOTIDE SEQUENCE [LARGE SCALE GENOMIC DNA]</scope>
    <source>
        <strain evidence="3">cv. Yunnan</strain>
        <tissue evidence="2">Vines</tissue>
    </source>
</reference>
<organism evidence="2 3">
    <name type="scientific">Cuscuta australis</name>
    <dbReference type="NCBI Taxonomy" id="267555"/>
    <lineage>
        <taxon>Eukaryota</taxon>
        <taxon>Viridiplantae</taxon>
        <taxon>Streptophyta</taxon>
        <taxon>Embryophyta</taxon>
        <taxon>Tracheophyta</taxon>
        <taxon>Spermatophyta</taxon>
        <taxon>Magnoliopsida</taxon>
        <taxon>eudicotyledons</taxon>
        <taxon>Gunneridae</taxon>
        <taxon>Pentapetalae</taxon>
        <taxon>asterids</taxon>
        <taxon>lamiids</taxon>
        <taxon>Solanales</taxon>
        <taxon>Convolvulaceae</taxon>
        <taxon>Cuscuteae</taxon>
        <taxon>Cuscuta</taxon>
        <taxon>Cuscuta subgen. Grammica</taxon>
        <taxon>Cuscuta sect. Cleistogrammica</taxon>
    </lineage>
</organism>
<evidence type="ECO:0000313" key="3">
    <source>
        <dbReference type="Proteomes" id="UP000249390"/>
    </source>
</evidence>
<comment type="caution">
    <text evidence="2">The sequence shown here is derived from an EMBL/GenBank/DDBJ whole genome shotgun (WGS) entry which is preliminary data.</text>
</comment>
<evidence type="ECO:0000256" key="1">
    <source>
        <dbReference type="SAM" id="MobiDB-lite"/>
    </source>
</evidence>
<dbReference type="Proteomes" id="UP000249390">
    <property type="component" value="Unassembled WGS sequence"/>
</dbReference>
<accession>A0A328DA93</accession>
<protein>
    <submittedName>
        <fullName evidence="2">Uncharacterized protein</fullName>
    </submittedName>
</protein>
<dbReference type="AlphaFoldDB" id="A0A328DA93"/>
<gene>
    <name evidence="2" type="ORF">DM860_011873</name>
</gene>